<dbReference type="EMBL" id="JAPNKA010000001">
    <property type="protein sequence ID" value="MCY1078586.1"/>
    <property type="molecule type" value="Genomic_DNA"/>
</dbReference>
<protein>
    <recommendedName>
        <fullName evidence="4">Porin</fullName>
    </recommendedName>
</protein>
<comment type="caution">
    <text evidence="2">The sequence shown here is derived from an EMBL/GenBank/DDBJ whole genome shotgun (WGS) entry which is preliminary data.</text>
</comment>
<evidence type="ECO:0000256" key="1">
    <source>
        <dbReference type="SAM" id="SignalP"/>
    </source>
</evidence>
<sequence length="431" mass="47406">MSRLRAVVAALTLGTPFVATAADVTRVASSFEDEDPFGMFIDVGIEHSRRRTKIVREALPLETGGTRQYQSELWYKSFDTRLNMDVAFGIAQDVELSFGLPVVLFQDESWDYVSGTNASNSTIINNCVNANGTPTNTGCNPATGAGTVPLFNVPAATYRGGALGNMRFGFAWSIFNQRKDETKPTWVVGLDYEAPTAPLLDPSVETTTEARGRAVGDRVHKYTVSTALSRQIGLAEPYFKMHYTVPVRGPGAWTNCNNPNTIPQNLGHPENCGLPGWDRKETGIQAPHVAGVMFGSEFQVLDQPTRKFKMDLRAISNYVSEGRYYNELSGTLRKLLATGDYVQIGGQLAVTAEISDILSVRGSGMFLYNTDHLLTDEKIGKDLDGNGSVDITGNPAELNPNFDYRTDFVSRRFFATESKDFRLDLTATLRF</sequence>
<feature type="chain" id="PRO_5046782234" description="Porin" evidence="1">
    <location>
        <begin position="22"/>
        <end position="431"/>
    </location>
</feature>
<dbReference type="Proteomes" id="UP001207654">
    <property type="component" value="Unassembled WGS sequence"/>
</dbReference>
<keyword evidence="3" id="KW-1185">Reference proteome</keyword>
<proteinExistence type="predicted"/>
<evidence type="ECO:0008006" key="4">
    <source>
        <dbReference type="Google" id="ProtNLM"/>
    </source>
</evidence>
<organism evidence="2 3">
    <name type="scientific">Archangium lansingense</name>
    <dbReference type="NCBI Taxonomy" id="2995310"/>
    <lineage>
        <taxon>Bacteria</taxon>
        <taxon>Pseudomonadati</taxon>
        <taxon>Myxococcota</taxon>
        <taxon>Myxococcia</taxon>
        <taxon>Myxococcales</taxon>
        <taxon>Cystobacterineae</taxon>
        <taxon>Archangiaceae</taxon>
        <taxon>Archangium</taxon>
    </lineage>
</organism>
<keyword evidence="1" id="KW-0732">Signal</keyword>
<evidence type="ECO:0000313" key="3">
    <source>
        <dbReference type="Proteomes" id="UP001207654"/>
    </source>
</evidence>
<reference evidence="2 3" key="1">
    <citation type="submission" date="2022-11" db="EMBL/GenBank/DDBJ databases">
        <title>Minimal conservation of predation-associated metabolite biosynthetic gene clusters underscores biosynthetic potential of Myxococcota including descriptions for ten novel species: Archangium lansinium sp. nov., Myxococcus landrumus sp. nov., Nannocystis bai.</title>
        <authorList>
            <person name="Ahearne A."/>
            <person name="Stevens C."/>
            <person name="Phillips K."/>
        </authorList>
    </citation>
    <scope>NUCLEOTIDE SEQUENCE [LARGE SCALE GENOMIC DNA]</scope>
    <source>
        <strain evidence="2 3">MIWBW</strain>
    </source>
</reference>
<gene>
    <name evidence="2" type="ORF">OV287_29370</name>
</gene>
<accession>A0ABT4AAA1</accession>
<dbReference type="RefSeq" id="WP_267537357.1">
    <property type="nucleotide sequence ID" value="NZ_JAPNKA010000001.1"/>
</dbReference>
<evidence type="ECO:0000313" key="2">
    <source>
        <dbReference type="EMBL" id="MCY1078586.1"/>
    </source>
</evidence>
<feature type="signal peptide" evidence="1">
    <location>
        <begin position="1"/>
        <end position="21"/>
    </location>
</feature>
<name>A0ABT4AAA1_9BACT</name>